<dbReference type="RefSeq" id="WP_377850798.1">
    <property type="nucleotide sequence ID" value="NZ_JBHLZU010000005.1"/>
</dbReference>
<dbReference type="EMBL" id="JBHLZU010000005">
    <property type="protein sequence ID" value="MFB9903440.1"/>
    <property type="molecule type" value="Genomic_DNA"/>
</dbReference>
<evidence type="ECO:0000313" key="2">
    <source>
        <dbReference type="Proteomes" id="UP001589693"/>
    </source>
</evidence>
<name>A0ABV5ZRC6_9PSEU</name>
<proteinExistence type="predicted"/>
<dbReference type="Pfam" id="PF12079">
    <property type="entry name" value="DUF3558"/>
    <property type="match status" value="1"/>
</dbReference>
<accession>A0ABV5ZRC6</accession>
<reference evidence="1 2" key="1">
    <citation type="submission" date="2024-09" db="EMBL/GenBank/DDBJ databases">
        <authorList>
            <person name="Sun Q."/>
            <person name="Mori K."/>
        </authorList>
    </citation>
    <scope>NUCLEOTIDE SEQUENCE [LARGE SCALE GENOMIC DNA]</scope>
    <source>
        <strain evidence="1 2">TBRC 7907</strain>
    </source>
</reference>
<evidence type="ECO:0000313" key="1">
    <source>
        <dbReference type="EMBL" id="MFB9903440.1"/>
    </source>
</evidence>
<dbReference type="Proteomes" id="UP001589693">
    <property type="component" value="Unassembled WGS sequence"/>
</dbReference>
<dbReference type="InterPro" id="IPR024520">
    <property type="entry name" value="DUF3558"/>
</dbReference>
<protein>
    <submittedName>
        <fullName evidence="1">DUF3558 domain-containing protein</fullName>
    </submittedName>
</protein>
<keyword evidence="2" id="KW-1185">Reference proteome</keyword>
<organism evidence="1 2">
    <name type="scientific">Allokutzneria oryzae</name>
    <dbReference type="NCBI Taxonomy" id="1378989"/>
    <lineage>
        <taxon>Bacteria</taxon>
        <taxon>Bacillati</taxon>
        <taxon>Actinomycetota</taxon>
        <taxon>Actinomycetes</taxon>
        <taxon>Pseudonocardiales</taxon>
        <taxon>Pseudonocardiaceae</taxon>
        <taxon>Allokutzneria</taxon>
    </lineage>
</organism>
<comment type="caution">
    <text evidence="1">The sequence shown here is derived from an EMBL/GenBank/DDBJ whole genome shotgun (WGS) entry which is preliminary data.</text>
</comment>
<sequence length="191" mass="20034">MVCVLAILALSGCAPTSSGQATPETRSADSAIAPPITQPALSFGRFTSEPCQLVRREQLATIGIVADPGKVTTEIIGPECTWHADKSNDTTIAVTLMVDSAGLDSAYMSRNDGYFAETRIGGYPAVNTDIKKPPAGRTTAFGSCFTAVGIAKSVAFRVSAHASVLHPDYEEPCRASDRVANWVLETLKAGA</sequence>
<gene>
    <name evidence="1" type="ORF">ACFFQA_05765</name>
</gene>